<gene>
    <name evidence="5" type="ORF">OM075_16700</name>
</gene>
<dbReference type="GO" id="GO:0043720">
    <property type="term" value="F:3-keto-5-aminohexanoate cleavage activity"/>
    <property type="evidence" value="ECO:0007669"/>
    <property type="project" value="InterPro"/>
</dbReference>
<evidence type="ECO:0000256" key="2">
    <source>
        <dbReference type="ARBA" id="ARBA00022679"/>
    </source>
</evidence>
<dbReference type="RefSeq" id="WP_301191679.1">
    <property type="nucleotide sequence ID" value="NZ_JAPDPJ010000044.1"/>
</dbReference>
<dbReference type="InterPro" id="IPR008567">
    <property type="entry name" value="BKACE"/>
</dbReference>
<reference evidence="5" key="1">
    <citation type="submission" date="2022-10" db="EMBL/GenBank/DDBJ databases">
        <authorList>
            <person name="Yu W.X."/>
        </authorList>
    </citation>
    <scope>NUCLEOTIDE SEQUENCE</scope>
    <source>
        <strain evidence="5">AAT</strain>
    </source>
</reference>
<dbReference type="EMBL" id="JAPDPJ010000044">
    <property type="protein sequence ID" value="MCW3788119.1"/>
    <property type="molecule type" value="Genomic_DNA"/>
</dbReference>
<comment type="caution">
    <text evidence="5">The sequence shown here is derived from an EMBL/GenBank/DDBJ whole genome shotgun (WGS) entry which is preliminary data.</text>
</comment>
<dbReference type="Pfam" id="PF05853">
    <property type="entry name" value="BKACE"/>
    <property type="match status" value="1"/>
</dbReference>
<sequence>MNKMMITCAVCGAETTRKQNPNLPLSPLEIAQSTYEAYLKGAGIVHLHVRDKDGNPTQDPEIFKEAIRLIRERCDIVIEITTGGAVGMTDDDRVAVIEALQPEMASLDCGTVNFGNEYIVNTLPTMRRFAKEMQKYDVHPTLECFDISHITAANVLIKEGLLKPPFHYGLVMNVPGGIPYDVELLQFLVNRLPEGAYWTVMGIGKASLPAQYGAVSIGNGFIRVGFEDNVYYSKGVLAESNAQMVERAARIALEAGYEIATPTDVRALFQLKGI</sequence>
<dbReference type="Gene3D" id="3.20.20.70">
    <property type="entry name" value="Aldolase class I"/>
    <property type="match status" value="1"/>
</dbReference>
<comment type="cofactor">
    <cofactor evidence="1">
        <name>Zn(2+)</name>
        <dbReference type="ChEBI" id="CHEBI:29105"/>
    </cofactor>
</comment>
<evidence type="ECO:0000256" key="4">
    <source>
        <dbReference type="ARBA" id="ARBA00022833"/>
    </source>
</evidence>
<keyword evidence="2" id="KW-0808">Transferase</keyword>
<dbReference type="PANTHER" id="PTHR37418">
    <property type="entry name" value="3-KETO-5-AMINOHEXANOATE CLEAVAGE ENZYME-RELATED"/>
    <property type="match status" value="1"/>
</dbReference>
<evidence type="ECO:0000256" key="3">
    <source>
        <dbReference type="ARBA" id="ARBA00022723"/>
    </source>
</evidence>
<keyword evidence="6" id="KW-1185">Reference proteome</keyword>
<proteinExistence type="predicted"/>
<keyword evidence="4" id="KW-0862">Zinc</keyword>
<dbReference type="AlphaFoldDB" id="A0AAE3M6P0"/>
<dbReference type="GO" id="GO:0046872">
    <property type="term" value="F:metal ion binding"/>
    <property type="evidence" value="ECO:0007669"/>
    <property type="project" value="UniProtKB-KW"/>
</dbReference>
<evidence type="ECO:0000313" key="6">
    <source>
        <dbReference type="Proteomes" id="UP001209229"/>
    </source>
</evidence>
<protein>
    <submittedName>
        <fullName evidence="5">3-keto-5-aminohexanoate cleavage protein</fullName>
    </submittedName>
</protein>
<dbReference type="InterPro" id="IPR013785">
    <property type="entry name" value="Aldolase_TIM"/>
</dbReference>
<organism evidence="5 6">
    <name type="scientific">Plebeiibacterium sediminum</name>
    <dbReference type="NCBI Taxonomy" id="2992112"/>
    <lineage>
        <taxon>Bacteria</taxon>
        <taxon>Pseudomonadati</taxon>
        <taxon>Bacteroidota</taxon>
        <taxon>Bacteroidia</taxon>
        <taxon>Marinilabiliales</taxon>
        <taxon>Marinilabiliaceae</taxon>
        <taxon>Plebeiibacterium</taxon>
    </lineage>
</organism>
<dbReference type="PANTHER" id="PTHR37418:SF2">
    <property type="entry name" value="3-KETO-5-AMINOHEXANOATE CLEAVAGE ENZYME"/>
    <property type="match status" value="1"/>
</dbReference>
<evidence type="ECO:0000313" key="5">
    <source>
        <dbReference type="EMBL" id="MCW3788119.1"/>
    </source>
</evidence>
<keyword evidence="3" id="KW-0479">Metal-binding</keyword>
<accession>A0AAE3M6P0</accession>
<dbReference type="Proteomes" id="UP001209229">
    <property type="component" value="Unassembled WGS sequence"/>
</dbReference>
<name>A0AAE3M6P0_9BACT</name>
<evidence type="ECO:0000256" key="1">
    <source>
        <dbReference type="ARBA" id="ARBA00001947"/>
    </source>
</evidence>